<dbReference type="STRING" id="32002.BVK87_04810"/>
<keyword evidence="7" id="KW-1185">Reference proteome</keyword>
<reference evidence="4 6" key="1">
    <citation type="submission" date="2020-05" db="EMBL/GenBank/DDBJ databases">
        <title>FDA dAtabase for Regulatory Grade micrObial Sequences (FDA-ARGOS): Supporting development and validation of Infectious Disease Dx tests.</title>
        <authorList>
            <person name="Sproer C."/>
            <person name="Gronow S."/>
            <person name="Severitt S."/>
            <person name="Schroder I."/>
            <person name="Tallon L."/>
            <person name="Sadzewicz L."/>
            <person name="Zhao X."/>
            <person name="Vavikolanu K."/>
            <person name="Mehta A."/>
            <person name="Aluvathingal J."/>
            <person name="Nadendla S."/>
            <person name="Myers T."/>
            <person name="Yan Y."/>
            <person name="Sichtig H."/>
        </authorList>
    </citation>
    <scope>NUCLEOTIDE SEQUENCE [LARGE SCALE GENOMIC DNA]</scope>
    <source>
        <strain evidence="4 6">FDAARGOS_787</strain>
    </source>
</reference>
<proteinExistence type="inferred from homology"/>
<keyword evidence="4" id="KW-0413">Isomerase</keyword>
<organism evidence="4 6">
    <name type="scientific">Achromobacter denitrificans</name>
    <name type="common">Alcaligenes denitrificans</name>
    <dbReference type="NCBI Taxonomy" id="32002"/>
    <lineage>
        <taxon>Bacteria</taxon>
        <taxon>Pseudomonadati</taxon>
        <taxon>Pseudomonadota</taxon>
        <taxon>Betaproteobacteria</taxon>
        <taxon>Burkholderiales</taxon>
        <taxon>Alcaligenaceae</taxon>
        <taxon>Achromobacter</taxon>
    </lineage>
</organism>
<dbReference type="EMBL" id="CP054569">
    <property type="protein sequence ID" value="QKQ45541.1"/>
    <property type="molecule type" value="Genomic_DNA"/>
</dbReference>
<dbReference type="SUPFAM" id="SSF52096">
    <property type="entry name" value="ClpP/crotonase"/>
    <property type="match status" value="1"/>
</dbReference>
<sequence>MCKIHIENRGAVRLLTIQNERIRNAFSGSMAEDLLAAFDAADTDASVRVVVVTGAGDLAFSSGHDLKELASGQHAQSTVGEAPFVRPLTMRKPVIAAVNGHCWAAGFMLALSCDLRVASENAVFGSPGARLGILPEGGQLYRLPQLIPPARALTMMLTAEPMDAAEAARCDLVSRLVPPGQALAAALELAQTIAERSPAVVSAVKVGMNLGLWEGSEKASQYEAQMALTLHSGADAREGIAAFLEKRAPRFADAS</sequence>
<dbReference type="Proteomes" id="UP000509782">
    <property type="component" value="Chromosome"/>
</dbReference>
<dbReference type="InterPro" id="IPR018376">
    <property type="entry name" value="Enoyl-CoA_hyd/isom_CS"/>
</dbReference>
<dbReference type="GeneID" id="92844423"/>
<dbReference type="GO" id="GO:0006635">
    <property type="term" value="P:fatty acid beta-oxidation"/>
    <property type="evidence" value="ECO:0007669"/>
    <property type="project" value="TreeGrafter"/>
</dbReference>
<accession>A0A427WU19</accession>
<dbReference type="GO" id="GO:0016853">
    <property type="term" value="F:isomerase activity"/>
    <property type="evidence" value="ECO:0007669"/>
    <property type="project" value="UniProtKB-KW"/>
</dbReference>
<dbReference type="Gene3D" id="3.90.226.10">
    <property type="entry name" value="2-enoyl-CoA Hydratase, Chain A, domain 1"/>
    <property type="match status" value="1"/>
</dbReference>
<evidence type="ECO:0000313" key="7">
    <source>
        <dbReference type="Proteomes" id="UP001446337"/>
    </source>
</evidence>
<dbReference type="InterPro" id="IPR014748">
    <property type="entry name" value="Enoyl-CoA_hydra_C"/>
</dbReference>
<dbReference type="PROSITE" id="PS00166">
    <property type="entry name" value="ENOYL_COA_HYDRATASE"/>
    <property type="match status" value="1"/>
</dbReference>
<keyword evidence="2" id="KW-0456">Lyase</keyword>
<evidence type="ECO:0000256" key="2">
    <source>
        <dbReference type="ARBA" id="ARBA00023239"/>
    </source>
</evidence>
<evidence type="ECO:0000256" key="3">
    <source>
        <dbReference type="RuleBase" id="RU003707"/>
    </source>
</evidence>
<evidence type="ECO:0000256" key="1">
    <source>
        <dbReference type="ARBA" id="ARBA00005254"/>
    </source>
</evidence>
<evidence type="ECO:0000313" key="5">
    <source>
        <dbReference type="EMBL" id="XAN13880.1"/>
    </source>
</evidence>
<dbReference type="Pfam" id="PF00378">
    <property type="entry name" value="ECH_1"/>
    <property type="match status" value="1"/>
</dbReference>
<dbReference type="EMBL" id="CP154792">
    <property type="protein sequence ID" value="XAN13880.1"/>
    <property type="molecule type" value="Genomic_DNA"/>
</dbReference>
<evidence type="ECO:0000313" key="6">
    <source>
        <dbReference type="Proteomes" id="UP000509782"/>
    </source>
</evidence>
<dbReference type="CDD" id="cd06558">
    <property type="entry name" value="crotonase-like"/>
    <property type="match status" value="1"/>
</dbReference>
<dbReference type="OrthoDB" id="9777711at2"/>
<gene>
    <name evidence="5" type="ORF">AAIK43_21115</name>
    <name evidence="4" type="ORF">FOC81_01975</name>
</gene>
<dbReference type="GO" id="GO:0016829">
    <property type="term" value="F:lyase activity"/>
    <property type="evidence" value="ECO:0007669"/>
    <property type="project" value="UniProtKB-KW"/>
</dbReference>
<evidence type="ECO:0000313" key="4">
    <source>
        <dbReference type="EMBL" id="QKQ45541.1"/>
    </source>
</evidence>
<reference evidence="5 7" key="2">
    <citation type="submission" date="2024-05" db="EMBL/GenBank/DDBJ databases">
        <title>Achromobacter denitrificans. BP1, complete genome.</title>
        <authorList>
            <person name="Zhang B."/>
        </authorList>
    </citation>
    <scope>NUCLEOTIDE SEQUENCE [LARGE SCALE GENOMIC DNA]</scope>
    <source>
        <strain evidence="5 7">BP1</strain>
    </source>
</reference>
<comment type="similarity">
    <text evidence="1 3">Belongs to the enoyl-CoA hydratase/isomerase family.</text>
</comment>
<dbReference type="RefSeq" id="WP_062682687.1">
    <property type="nucleotide sequence ID" value="NZ_BLWG01000867.1"/>
</dbReference>
<dbReference type="AlphaFoldDB" id="A0A427WU19"/>
<dbReference type="Proteomes" id="UP001446337">
    <property type="component" value="Chromosome"/>
</dbReference>
<dbReference type="PANTHER" id="PTHR11941">
    <property type="entry name" value="ENOYL-COA HYDRATASE-RELATED"/>
    <property type="match status" value="1"/>
</dbReference>
<dbReference type="InterPro" id="IPR001753">
    <property type="entry name" value="Enoyl-CoA_hydra/iso"/>
</dbReference>
<protein>
    <submittedName>
        <fullName evidence="4">Enoyl-CoA hydratase/isomerase family protein</fullName>
    </submittedName>
</protein>
<dbReference type="InterPro" id="IPR029045">
    <property type="entry name" value="ClpP/crotonase-like_dom_sf"/>
</dbReference>
<dbReference type="Gene3D" id="1.10.12.10">
    <property type="entry name" value="Lyase 2-enoyl-coa Hydratase, Chain A, domain 2"/>
    <property type="match status" value="1"/>
</dbReference>
<name>A0A427WU19_ACHDE</name>
<dbReference type="PANTHER" id="PTHR11941:SF54">
    <property type="entry name" value="ENOYL-COA HYDRATASE, MITOCHONDRIAL"/>
    <property type="match status" value="1"/>
</dbReference>